<evidence type="ECO:0000313" key="3">
    <source>
        <dbReference type="Proteomes" id="UP000703269"/>
    </source>
</evidence>
<feature type="compositionally biased region" description="Basic residues" evidence="1">
    <location>
        <begin position="117"/>
        <end position="126"/>
    </location>
</feature>
<reference evidence="2 3" key="1">
    <citation type="submission" date="2021-08" db="EMBL/GenBank/DDBJ databases">
        <title>Draft Genome Sequence of Phanerochaete sordida strain YK-624.</title>
        <authorList>
            <person name="Mori T."/>
            <person name="Dohra H."/>
            <person name="Suzuki T."/>
            <person name="Kawagishi H."/>
            <person name="Hirai H."/>
        </authorList>
    </citation>
    <scope>NUCLEOTIDE SEQUENCE [LARGE SCALE GENOMIC DNA]</scope>
    <source>
        <strain evidence="2 3">YK-624</strain>
    </source>
</reference>
<feature type="region of interest" description="Disordered" evidence="1">
    <location>
        <begin position="1"/>
        <end position="355"/>
    </location>
</feature>
<evidence type="ECO:0000256" key="1">
    <source>
        <dbReference type="SAM" id="MobiDB-lite"/>
    </source>
</evidence>
<feature type="compositionally biased region" description="Basic and acidic residues" evidence="1">
    <location>
        <begin position="28"/>
        <end position="40"/>
    </location>
</feature>
<dbReference type="GO" id="GO:0003677">
    <property type="term" value="F:DNA binding"/>
    <property type="evidence" value="ECO:0007669"/>
    <property type="project" value="InterPro"/>
</dbReference>
<name>A0A9P3GQK2_9APHY</name>
<organism evidence="2 3">
    <name type="scientific">Phanerochaete sordida</name>
    <dbReference type="NCBI Taxonomy" id="48140"/>
    <lineage>
        <taxon>Eukaryota</taxon>
        <taxon>Fungi</taxon>
        <taxon>Dikarya</taxon>
        <taxon>Basidiomycota</taxon>
        <taxon>Agaricomycotina</taxon>
        <taxon>Agaricomycetes</taxon>
        <taxon>Polyporales</taxon>
        <taxon>Phanerochaetaceae</taxon>
        <taxon>Phanerochaete</taxon>
    </lineage>
</organism>
<gene>
    <name evidence="2" type="ORF">PsYK624_163010</name>
</gene>
<dbReference type="Proteomes" id="UP000703269">
    <property type="component" value="Unassembled WGS sequence"/>
</dbReference>
<proteinExistence type="predicted"/>
<dbReference type="EMBL" id="BPQB01000130">
    <property type="protein sequence ID" value="GJF00024.1"/>
    <property type="molecule type" value="Genomic_DNA"/>
</dbReference>
<keyword evidence="3" id="KW-1185">Reference proteome</keyword>
<sequence>MSTKNTTSTKIANGKNQRSGGKPASSKAAEDWIKEELFDAKKKKSSPVVDADYVLSSEEEPAPKPRGRPSKAKKEDTKGKLVDDGKPAARRGPGRPRKVQPPARNDDDDMDQEPPKPPRKRGRPPKAPKTTEVVKDDEEDIELVDPPAPVSPPKPRRKATIPAVNYQDFEEENYEMNELDEDDEDTRPTKQATSSVKGKVEVVIPVRSHVSEKHQDSSARPGKITSRGRFSEDWDENIMESPRKPKTPSKKRHLPALSSPMELDNVEDHPLAQLTAKKVRREETPPQSQSSYVGASSATRFSQPEEDRDNNLFLDDSQHRDMEPSNDNDEDSEAESDYDEKAPIPPAGGPVEPWKAPKECHICSPAILEQMMNDEDLADKFDKFLVPFYQTLPPLRYVEPQMEVSAHAAHIEVALRHFKIPTVESKNQVKAVITAPVFCGAVNMMTANPKDYFILRTSRVKAIAKVGSVSAAEVFVSWGMHVSNDLGGTQVNNRQQKAIQLAFSDIHLYRLAGFAGAVRRVKRISIPTYNNGISFKTMPHSDSYTGSPRKTPSAPYFSASSSGRSFIFGPQKKKSKQQPQGAFYKSFIVPMGDQHILNYADDVPVWDLREYVQGSLSSNKIDVRTVMDTAPKIATQDIPEQCILGVFYSIGYWDKNNNNTIVPNLNLNVFGLVVVASPHGTYKSKGKAPMRS</sequence>
<feature type="compositionally biased region" description="Basic residues" evidence="1">
    <location>
        <begin position="244"/>
        <end position="254"/>
    </location>
</feature>
<protein>
    <submittedName>
        <fullName evidence="2">Uncharacterized protein</fullName>
    </submittedName>
</protein>
<feature type="compositionally biased region" description="Acidic residues" evidence="1">
    <location>
        <begin position="168"/>
        <end position="185"/>
    </location>
</feature>
<accession>A0A9P3GQK2</accession>
<feature type="compositionally biased region" description="Basic residues" evidence="1">
    <location>
        <begin position="88"/>
        <end position="98"/>
    </location>
</feature>
<dbReference type="AlphaFoldDB" id="A0A9P3GQK2"/>
<dbReference type="PRINTS" id="PR00929">
    <property type="entry name" value="ATHOOK"/>
</dbReference>
<feature type="compositionally biased region" description="Basic and acidic residues" evidence="1">
    <location>
        <begin position="72"/>
        <end position="87"/>
    </location>
</feature>
<evidence type="ECO:0000313" key="2">
    <source>
        <dbReference type="EMBL" id="GJF00024.1"/>
    </source>
</evidence>
<feature type="compositionally biased region" description="Acidic residues" evidence="1">
    <location>
        <begin position="324"/>
        <end position="338"/>
    </location>
</feature>
<comment type="caution">
    <text evidence="2">The sequence shown here is derived from an EMBL/GenBank/DDBJ whole genome shotgun (WGS) entry which is preliminary data.</text>
</comment>
<feature type="compositionally biased region" description="Polar residues" evidence="1">
    <location>
        <begin position="285"/>
        <end position="302"/>
    </location>
</feature>
<feature type="compositionally biased region" description="Polar residues" evidence="1">
    <location>
        <begin position="1"/>
        <end position="19"/>
    </location>
</feature>
<dbReference type="InterPro" id="IPR017956">
    <property type="entry name" value="AT_hook_DNA-bd_motif"/>
</dbReference>
<dbReference type="SMART" id="SM00384">
    <property type="entry name" value="AT_hook"/>
    <property type="match status" value="3"/>
</dbReference>